<evidence type="ECO:0000313" key="2">
    <source>
        <dbReference type="Proteomes" id="UP001589627"/>
    </source>
</evidence>
<protein>
    <submittedName>
        <fullName evidence="1">Uncharacterized protein</fullName>
    </submittedName>
</protein>
<dbReference type="RefSeq" id="WP_378194626.1">
    <property type="nucleotide sequence ID" value="NZ_JBHLZP010000009.1"/>
</dbReference>
<sequence>MTSATPEERANGLVTLFLDDRIEKANEPPGLREAIVDRLVGQVDDIGKRSQEQVNYLRSPSAQRIPNAYLADEEVVENELQACAAGIRTARALEGVLSDPRRFEHILAQRLAPNMRWALRSEASRVPRPPTRASVLDWSLTPVPWVEDDAEWPPAGGVALANVRQLTGADGEPARVSEEPYQGWVQLGMLERQATLATRYPDVPARQILIATGLEACDGPPPVNSMPLSSAAPDPWAVRYEHIAPRLDAENARIAISSARGPLASLIDYEGQPGSPARERGVGLEPFTLIPRIEVIALLGLRPEAPALRHVLVDDNGAAIVGRQWRGFLIHDGNYSPLEPAIHGADLLLRPDLYGTLVNTAGKDRLTLGMTVHHFEHAPSLSAPKGED</sequence>
<organism evidence="1 2">
    <name type="scientific">Actinoallomurus acaciae</name>
    <dbReference type="NCBI Taxonomy" id="502577"/>
    <lineage>
        <taxon>Bacteria</taxon>
        <taxon>Bacillati</taxon>
        <taxon>Actinomycetota</taxon>
        <taxon>Actinomycetes</taxon>
        <taxon>Streptosporangiales</taxon>
        <taxon>Thermomonosporaceae</taxon>
        <taxon>Actinoallomurus</taxon>
    </lineage>
</organism>
<reference evidence="1 2" key="1">
    <citation type="submission" date="2024-09" db="EMBL/GenBank/DDBJ databases">
        <authorList>
            <person name="Sun Q."/>
            <person name="Mori K."/>
        </authorList>
    </citation>
    <scope>NUCLEOTIDE SEQUENCE [LARGE SCALE GENOMIC DNA]</scope>
    <source>
        <strain evidence="1 2">TBRC 0563</strain>
    </source>
</reference>
<dbReference type="Proteomes" id="UP001589627">
    <property type="component" value="Unassembled WGS sequence"/>
</dbReference>
<dbReference type="EMBL" id="JBHLZP010000009">
    <property type="protein sequence ID" value="MFB9831144.1"/>
    <property type="molecule type" value="Genomic_DNA"/>
</dbReference>
<accession>A0ABV5Y7Z1</accession>
<evidence type="ECO:0000313" key="1">
    <source>
        <dbReference type="EMBL" id="MFB9831144.1"/>
    </source>
</evidence>
<name>A0ABV5Y7Z1_9ACTN</name>
<proteinExistence type="predicted"/>
<gene>
    <name evidence="1" type="ORF">ACFFNX_02960</name>
</gene>
<comment type="caution">
    <text evidence="1">The sequence shown here is derived from an EMBL/GenBank/DDBJ whole genome shotgun (WGS) entry which is preliminary data.</text>
</comment>
<keyword evidence="2" id="KW-1185">Reference proteome</keyword>